<dbReference type="PROSITE" id="PS00108">
    <property type="entry name" value="PROTEIN_KINASE_ST"/>
    <property type="match status" value="1"/>
</dbReference>
<evidence type="ECO:0000313" key="4">
    <source>
        <dbReference type="Proteomes" id="UP000008281"/>
    </source>
</evidence>
<feature type="region of interest" description="Disordered" evidence="1">
    <location>
        <begin position="53"/>
        <end position="77"/>
    </location>
</feature>
<dbReference type="HOGENOM" id="CLU_1808011_0_0_1"/>
<evidence type="ECO:0000313" key="3">
    <source>
        <dbReference type="EMBL" id="EFO99019.1"/>
    </source>
</evidence>
<dbReference type="GO" id="GO:0004672">
    <property type="term" value="F:protein kinase activity"/>
    <property type="evidence" value="ECO:0007669"/>
    <property type="project" value="InterPro"/>
</dbReference>
<dbReference type="SUPFAM" id="SSF56112">
    <property type="entry name" value="Protein kinase-like (PK-like)"/>
    <property type="match status" value="1"/>
</dbReference>
<sequence>MTCTTSSHRNDLFYVAKSTEAFEKHLIRICELSRLRRHSRIFVSSIMASRSSSASSTGTVRSLSPGKEAKEHSQCNQSNETVDVVDHLENLNVYHLDLKTANIYFTEKEAAHTLSDSIIRSYPGDFGVCRFHEVNGAATKPRI</sequence>
<feature type="domain" description="Protein kinase" evidence="2">
    <location>
        <begin position="1"/>
        <end position="143"/>
    </location>
</feature>
<organism evidence="4">
    <name type="scientific">Caenorhabditis remanei</name>
    <name type="common">Caenorhabditis vulgaris</name>
    <dbReference type="NCBI Taxonomy" id="31234"/>
    <lineage>
        <taxon>Eukaryota</taxon>
        <taxon>Metazoa</taxon>
        <taxon>Ecdysozoa</taxon>
        <taxon>Nematoda</taxon>
        <taxon>Chromadorea</taxon>
        <taxon>Rhabditida</taxon>
        <taxon>Rhabditina</taxon>
        <taxon>Rhabditomorpha</taxon>
        <taxon>Rhabditoidea</taxon>
        <taxon>Rhabditidae</taxon>
        <taxon>Peloderinae</taxon>
        <taxon>Caenorhabditis</taxon>
    </lineage>
</organism>
<dbReference type="InterPro" id="IPR011009">
    <property type="entry name" value="Kinase-like_dom_sf"/>
</dbReference>
<evidence type="ECO:0000256" key="1">
    <source>
        <dbReference type="SAM" id="MobiDB-lite"/>
    </source>
</evidence>
<protein>
    <recommendedName>
        <fullName evidence="2">Protein kinase domain-containing protein</fullName>
    </recommendedName>
</protein>
<dbReference type="Gene3D" id="1.10.510.10">
    <property type="entry name" value="Transferase(Phosphotransferase) domain 1"/>
    <property type="match status" value="1"/>
</dbReference>
<dbReference type="InterPro" id="IPR008271">
    <property type="entry name" value="Ser/Thr_kinase_AS"/>
</dbReference>
<name>E3NIJ1_CAERE</name>
<dbReference type="InterPro" id="IPR000719">
    <property type="entry name" value="Prot_kinase_dom"/>
</dbReference>
<gene>
    <name evidence="3" type="ORF">CRE_08591</name>
</gene>
<dbReference type="GO" id="GO:0005524">
    <property type="term" value="F:ATP binding"/>
    <property type="evidence" value="ECO:0007669"/>
    <property type="project" value="InterPro"/>
</dbReference>
<dbReference type="Proteomes" id="UP000008281">
    <property type="component" value="Unassembled WGS sequence"/>
</dbReference>
<evidence type="ECO:0000259" key="2">
    <source>
        <dbReference type="PROSITE" id="PS50011"/>
    </source>
</evidence>
<dbReference type="EMBL" id="DS268703">
    <property type="protein sequence ID" value="EFO99019.1"/>
    <property type="molecule type" value="Genomic_DNA"/>
</dbReference>
<reference evidence="3" key="1">
    <citation type="submission" date="2007-07" db="EMBL/GenBank/DDBJ databases">
        <title>PCAP assembly of the Caenorhabditis remanei genome.</title>
        <authorList>
            <consortium name="The Caenorhabditis remanei Sequencing Consortium"/>
            <person name="Wilson R.K."/>
        </authorList>
    </citation>
    <scope>NUCLEOTIDE SEQUENCE [LARGE SCALE GENOMIC DNA]</scope>
    <source>
        <strain evidence="3">PB4641</strain>
    </source>
</reference>
<dbReference type="InParanoid" id="E3NIJ1"/>
<dbReference type="AlphaFoldDB" id="E3NIJ1"/>
<dbReference type="PROSITE" id="PS50011">
    <property type="entry name" value="PROTEIN_KINASE_DOM"/>
    <property type="match status" value="1"/>
</dbReference>
<feature type="compositionally biased region" description="Low complexity" evidence="1">
    <location>
        <begin position="53"/>
        <end position="64"/>
    </location>
</feature>
<proteinExistence type="predicted"/>
<keyword evidence="4" id="KW-1185">Reference proteome</keyword>
<accession>E3NIJ1</accession>